<dbReference type="RefSeq" id="WP_064121204.1">
    <property type="nucleotide sequence ID" value="NZ_CP015243.1"/>
</dbReference>
<keyword evidence="1" id="KW-0812">Transmembrane</keyword>
<dbReference type="KEGG" id="haa:A5892_00995"/>
<keyword evidence="1" id="KW-1133">Transmembrane helix</keyword>
<dbReference type="Pfam" id="PF07331">
    <property type="entry name" value="TctB"/>
    <property type="match status" value="1"/>
</dbReference>
<name>A0A172YAD7_9GAMM</name>
<feature type="domain" description="DUF1468" evidence="2">
    <location>
        <begin position="18"/>
        <end position="151"/>
    </location>
</feature>
<dbReference type="EMBL" id="CP015243">
    <property type="protein sequence ID" value="ANF56211.1"/>
    <property type="molecule type" value="Genomic_DNA"/>
</dbReference>
<evidence type="ECO:0000256" key="1">
    <source>
        <dbReference type="SAM" id="Phobius"/>
    </source>
</evidence>
<feature type="transmembrane region" description="Helical" evidence="1">
    <location>
        <begin position="89"/>
        <end position="117"/>
    </location>
</feature>
<keyword evidence="4" id="KW-1185">Reference proteome</keyword>
<gene>
    <name evidence="3" type="ORF">A5892_00995</name>
</gene>
<feature type="transmembrane region" description="Helical" evidence="1">
    <location>
        <begin position="46"/>
        <end position="68"/>
    </location>
</feature>
<proteinExistence type="predicted"/>
<protein>
    <recommendedName>
        <fullName evidence="2">DUF1468 domain-containing protein</fullName>
    </recommendedName>
</protein>
<evidence type="ECO:0000313" key="3">
    <source>
        <dbReference type="EMBL" id="ANF56211.1"/>
    </source>
</evidence>
<evidence type="ECO:0000313" key="4">
    <source>
        <dbReference type="Proteomes" id="UP000077875"/>
    </source>
</evidence>
<sequence>MADKHVSRHSMEITTALLTGAIGVTVCIGAWQAGVGWEPSGPSSGYFPFYIGVLIVLGSLVNLGRALIWKRHLDEVFLDGARARSVARFTLPLVGYAAVSVVLGLYVGTFLYMLFAMRLQGSYRWWVAASTGVAVSACFYLIFEIGFQVPLLKGPLEAWLGIY</sequence>
<dbReference type="AlphaFoldDB" id="A0A172YAD7"/>
<evidence type="ECO:0000259" key="2">
    <source>
        <dbReference type="Pfam" id="PF07331"/>
    </source>
</evidence>
<reference evidence="3 4" key="1">
    <citation type="submission" date="2016-04" db="EMBL/GenBank/DDBJ databases">
        <title>Complete Genome Sequence of Halotalea alkalilenta IHB B 13600.</title>
        <authorList>
            <person name="Swarnkar M.K."/>
            <person name="Sharma A."/>
            <person name="Kaushal K."/>
            <person name="Soni R."/>
            <person name="Rana S."/>
            <person name="Singh A.K."/>
            <person name="Gulati A."/>
        </authorList>
    </citation>
    <scope>NUCLEOTIDE SEQUENCE [LARGE SCALE GENOMIC DNA]</scope>
    <source>
        <strain evidence="3 4">IHB B 13600</strain>
    </source>
</reference>
<organism evidence="3 4">
    <name type="scientific">Halotalea alkalilenta</name>
    <dbReference type="NCBI Taxonomy" id="376489"/>
    <lineage>
        <taxon>Bacteria</taxon>
        <taxon>Pseudomonadati</taxon>
        <taxon>Pseudomonadota</taxon>
        <taxon>Gammaproteobacteria</taxon>
        <taxon>Oceanospirillales</taxon>
        <taxon>Halomonadaceae</taxon>
        <taxon>Halotalea</taxon>
    </lineage>
</organism>
<dbReference type="InterPro" id="IPR009936">
    <property type="entry name" value="DUF1468"/>
</dbReference>
<dbReference type="Proteomes" id="UP000077875">
    <property type="component" value="Chromosome"/>
</dbReference>
<accession>A0A172YAD7</accession>
<feature type="transmembrane region" description="Helical" evidence="1">
    <location>
        <begin position="12"/>
        <end position="34"/>
    </location>
</feature>
<feature type="transmembrane region" description="Helical" evidence="1">
    <location>
        <begin position="123"/>
        <end position="143"/>
    </location>
</feature>
<keyword evidence="1" id="KW-0472">Membrane</keyword>
<dbReference type="STRING" id="376489.A5892_00995"/>